<dbReference type="GO" id="GO:0000270">
    <property type="term" value="P:peptidoglycan metabolic process"/>
    <property type="evidence" value="ECO:0007669"/>
    <property type="project" value="TreeGrafter"/>
</dbReference>
<comment type="caution">
    <text evidence="3">The sequence shown here is derived from an EMBL/GenBank/DDBJ whole genome shotgun (WGS) entry which is preliminary data.</text>
</comment>
<dbReference type="CDD" id="cd06259">
    <property type="entry name" value="YdcF-like"/>
    <property type="match status" value="1"/>
</dbReference>
<evidence type="ECO:0000313" key="3">
    <source>
        <dbReference type="EMBL" id="GGD32582.1"/>
    </source>
</evidence>
<feature type="domain" description="DUF218" evidence="2">
    <location>
        <begin position="85"/>
        <end position="208"/>
    </location>
</feature>
<dbReference type="Pfam" id="PF02698">
    <property type="entry name" value="DUF218"/>
    <property type="match status" value="1"/>
</dbReference>
<dbReference type="AlphaFoldDB" id="A0A916Y6H0"/>
<keyword evidence="1" id="KW-0472">Membrane</keyword>
<proteinExistence type="predicted"/>
<dbReference type="PANTHER" id="PTHR30336">
    <property type="entry name" value="INNER MEMBRANE PROTEIN, PROBABLE PERMEASE"/>
    <property type="match status" value="1"/>
</dbReference>
<sequence>MASTRAPSLSLTEAFPAFGRHASAATAAEARGARSRRRPQSGLRRALLGVLMVLVLAMGYFAGGFIRFTQEVAALATPQRVAPADGIVVLTGGALRVDQAVGLLKEGRAKRLLISGVNRNTSVGALSKLTETDRRWFDCCVDLDYDALNTIGNAEMTDQWARRQGFDALILVTSDYHMPRTLMEFERFAHVAVIRPYPVARADLWVAGAMPSGLGLKVLLTEYVKLLAARLRLAAGMEVPVAWSRDAAGADRAS</sequence>
<dbReference type="Proteomes" id="UP000613160">
    <property type="component" value="Unassembled WGS sequence"/>
</dbReference>
<evidence type="ECO:0000256" key="1">
    <source>
        <dbReference type="SAM" id="Phobius"/>
    </source>
</evidence>
<name>A0A916Y6H0_9HYPH</name>
<accession>A0A916Y6H0</accession>
<protein>
    <recommendedName>
        <fullName evidence="2">DUF218 domain-containing protein</fullName>
    </recommendedName>
</protein>
<evidence type="ECO:0000313" key="4">
    <source>
        <dbReference type="Proteomes" id="UP000613160"/>
    </source>
</evidence>
<gene>
    <name evidence="3" type="ORF">GCM10011335_39490</name>
</gene>
<dbReference type="EMBL" id="BMJJ01000010">
    <property type="protein sequence ID" value="GGD32582.1"/>
    <property type="molecule type" value="Genomic_DNA"/>
</dbReference>
<organism evidence="3 4">
    <name type="scientific">Aureimonas glaciei</name>
    <dbReference type="NCBI Taxonomy" id="1776957"/>
    <lineage>
        <taxon>Bacteria</taxon>
        <taxon>Pseudomonadati</taxon>
        <taxon>Pseudomonadota</taxon>
        <taxon>Alphaproteobacteria</taxon>
        <taxon>Hyphomicrobiales</taxon>
        <taxon>Aurantimonadaceae</taxon>
        <taxon>Aureimonas</taxon>
    </lineage>
</organism>
<reference evidence="3" key="1">
    <citation type="journal article" date="2014" name="Int. J. Syst. Evol. Microbiol.">
        <title>Complete genome sequence of Corynebacterium casei LMG S-19264T (=DSM 44701T), isolated from a smear-ripened cheese.</title>
        <authorList>
            <consortium name="US DOE Joint Genome Institute (JGI-PGF)"/>
            <person name="Walter F."/>
            <person name="Albersmeier A."/>
            <person name="Kalinowski J."/>
            <person name="Ruckert C."/>
        </authorList>
    </citation>
    <scope>NUCLEOTIDE SEQUENCE</scope>
    <source>
        <strain evidence="3">CGMCC 1.15493</strain>
    </source>
</reference>
<keyword evidence="4" id="KW-1185">Reference proteome</keyword>
<reference evidence="3" key="2">
    <citation type="submission" date="2020-09" db="EMBL/GenBank/DDBJ databases">
        <authorList>
            <person name="Sun Q."/>
            <person name="Zhou Y."/>
        </authorList>
    </citation>
    <scope>NUCLEOTIDE SEQUENCE</scope>
    <source>
        <strain evidence="3">CGMCC 1.15493</strain>
    </source>
</reference>
<dbReference type="GO" id="GO:0043164">
    <property type="term" value="P:Gram-negative-bacterium-type cell wall biogenesis"/>
    <property type="evidence" value="ECO:0007669"/>
    <property type="project" value="TreeGrafter"/>
</dbReference>
<feature type="transmembrane region" description="Helical" evidence="1">
    <location>
        <begin position="46"/>
        <end position="66"/>
    </location>
</feature>
<keyword evidence="1" id="KW-0812">Transmembrane</keyword>
<dbReference type="RefSeq" id="WP_188853971.1">
    <property type="nucleotide sequence ID" value="NZ_BMJJ01000010.1"/>
</dbReference>
<dbReference type="PANTHER" id="PTHR30336:SF4">
    <property type="entry name" value="ENVELOPE BIOGENESIS FACTOR ELYC"/>
    <property type="match status" value="1"/>
</dbReference>
<evidence type="ECO:0000259" key="2">
    <source>
        <dbReference type="Pfam" id="PF02698"/>
    </source>
</evidence>
<dbReference type="InterPro" id="IPR003848">
    <property type="entry name" value="DUF218"/>
</dbReference>
<dbReference type="GO" id="GO:0005886">
    <property type="term" value="C:plasma membrane"/>
    <property type="evidence" value="ECO:0007669"/>
    <property type="project" value="TreeGrafter"/>
</dbReference>
<keyword evidence="1" id="KW-1133">Transmembrane helix</keyword>
<dbReference type="InterPro" id="IPR051599">
    <property type="entry name" value="Cell_Envelope_Assoc"/>
</dbReference>